<evidence type="ECO:0000256" key="12">
    <source>
        <dbReference type="SAM" id="MobiDB-lite"/>
    </source>
</evidence>
<keyword evidence="11" id="KW-0325">Glycoprotein</keyword>
<name>A0ABQ9D0W4_9PASS</name>
<keyword evidence="16" id="KW-1185">Reference proteome</keyword>
<dbReference type="Gene3D" id="2.60.40.4100">
    <property type="entry name" value="Zona pellucida, ZP-C domain"/>
    <property type="match status" value="1"/>
</dbReference>
<comment type="subcellular location">
    <subcellularLocation>
        <location evidence="1">Cell membrane</location>
        <topology evidence="1">Single-pass type I membrane protein</topology>
    </subcellularLocation>
    <subcellularLocation>
        <location evidence="2">Secreted</location>
    </subcellularLocation>
</comment>
<evidence type="ECO:0000256" key="3">
    <source>
        <dbReference type="ARBA" id="ARBA00022475"/>
    </source>
</evidence>
<evidence type="ECO:0000256" key="2">
    <source>
        <dbReference type="ARBA" id="ARBA00004613"/>
    </source>
</evidence>
<keyword evidence="9 13" id="KW-0472">Membrane</keyword>
<dbReference type="SMART" id="SM00241">
    <property type="entry name" value="ZP"/>
    <property type="match status" value="1"/>
</dbReference>
<feature type="transmembrane region" description="Helical" evidence="13">
    <location>
        <begin position="893"/>
        <end position="917"/>
    </location>
</feature>
<comment type="caution">
    <text evidence="15">The sequence shown here is derived from an EMBL/GenBank/DDBJ whole genome shotgun (WGS) entry which is preliminary data.</text>
</comment>
<dbReference type="EMBL" id="WHWB01034406">
    <property type="protein sequence ID" value="KAJ7410425.1"/>
    <property type="molecule type" value="Genomic_DNA"/>
</dbReference>
<accession>A0ABQ9D0W4</accession>
<evidence type="ECO:0000256" key="10">
    <source>
        <dbReference type="ARBA" id="ARBA00023157"/>
    </source>
</evidence>
<gene>
    <name evidence="15" type="ORF">WISP_108653</name>
</gene>
<dbReference type="Pfam" id="PF23344">
    <property type="entry name" value="ZP-N"/>
    <property type="match status" value="1"/>
</dbReference>
<evidence type="ECO:0000256" key="1">
    <source>
        <dbReference type="ARBA" id="ARBA00004251"/>
    </source>
</evidence>
<keyword evidence="10" id="KW-1015">Disulfide bond</keyword>
<feature type="region of interest" description="Disordered" evidence="12">
    <location>
        <begin position="979"/>
        <end position="1007"/>
    </location>
</feature>
<evidence type="ECO:0000256" key="7">
    <source>
        <dbReference type="ARBA" id="ARBA00022729"/>
    </source>
</evidence>
<dbReference type="InterPro" id="IPR055355">
    <property type="entry name" value="ZP-C"/>
</dbReference>
<evidence type="ECO:0000256" key="5">
    <source>
        <dbReference type="ARBA" id="ARBA00022553"/>
    </source>
</evidence>
<dbReference type="PROSITE" id="PS00682">
    <property type="entry name" value="ZP_1"/>
    <property type="match status" value="1"/>
</dbReference>
<evidence type="ECO:0000256" key="9">
    <source>
        <dbReference type="ARBA" id="ARBA00023136"/>
    </source>
</evidence>
<reference evidence="15" key="1">
    <citation type="submission" date="2019-10" db="EMBL/GenBank/DDBJ databases">
        <authorList>
            <person name="Soares A.E.R."/>
            <person name="Aleixo A."/>
            <person name="Schneider P."/>
            <person name="Miyaki C.Y."/>
            <person name="Schneider M.P."/>
            <person name="Mello C."/>
            <person name="Vasconcelos A.T.R."/>
        </authorList>
    </citation>
    <scope>NUCLEOTIDE SEQUENCE</scope>
    <source>
        <tissue evidence="15">Muscle</tissue>
    </source>
</reference>
<keyword evidence="7" id="KW-0732">Signal</keyword>
<dbReference type="Pfam" id="PF00100">
    <property type="entry name" value="Zona_pellucida"/>
    <property type="match status" value="1"/>
</dbReference>
<evidence type="ECO:0000256" key="8">
    <source>
        <dbReference type="ARBA" id="ARBA00022989"/>
    </source>
</evidence>
<keyword evidence="8 13" id="KW-1133">Transmembrane helix</keyword>
<evidence type="ECO:0000256" key="6">
    <source>
        <dbReference type="ARBA" id="ARBA00022692"/>
    </source>
</evidence>
<dbReference type="Pfam" id="PF26060">
    <property type="entry name" value="TGFBR3_N"/>
    <property type="match status" value="3"/>
</dbReference>
<evidence type="ECO:0000313" key="16">
    <source>
        <dbReference type="Proteomes" id="UP001145742"/>
    </source>
</evidence>
<dbReference type="Gene3D" id="2.60.40.3210">
    <property type="entry name" value="Zona pellucida, ZP-N domain"/>
    <property type="match status" value="1"/>
</dbReference>
<evidence type="ECO:0000256" key="13">
    <source>
        <dbReference type="SAM" id="Phobius"/>
    </source>
</evidence>
<evidence type="ECO:0000256" key="4">
    <source>
        <dbReference type="ARBA" id="ARBA00022525"/>
    </source>
</evidence>
<evidence type="ECO:0000259" key="14">
    <source>
        <dbReference type="PROSITE" id="PS51034"/>
    </source>
</evidence>
<dbReference type="Proteomes" id="UP001145742">
    <property type="component" value="Unassembled WGS sequence"/>
</dbReference>
<protein>
    <recommendedName>
        <fullName evidence="14">ZP domain-containing protein</fullName>
    </recommendedName>
</protein>
<dbReference type="PROSITE" id="PS51034">
    <property type="entry name" value="ZP_2"/>
    <property type="match status" value="1"/>
</dbReference>
<keyword evidence="6 13" id="KW-0812">Transmembrane</keyword>
<dbReference type="InterPro" id="IPR001507">
    <property type="entry name" value="ZP_dom"/>
</dbReference>
<dbReference type="InterPro" id="IPR058899">
    <property type="entry name" value="TGFBR3/Endoglin-like_N"/>
</dbReference>
<dbReference type="PANTHER" id="PTHR14002">
    <property type="entry name" value="ENDOGLIN/TGF-BETA RECEPTOR TYPE III"/>
    <property type="match status" value="1"/>
</dbReference>
<feature type="domain" description="ZP" evidence="14">
    <location>
        <begin position="579"/>
        <end position="853"/>
    </location>
</feature>
<dbReference type="PANTHER" id="PTHR14002:SF7">
    <property type="entry name" value="TRANSFORMING GROWTH FACTOR BETA RECEPTOR TYPE 3"/>
    <property type="match status" value="1"/>
</dbReference>
<sequence length="1007" mass="111212">MAQTGHPSVSLLRTGTVRAQCPQGPVPPSECVLSPVNNSHPVHALLESFTVLSGCASRGTTSLPQEVHILNLRNPEEGLGHHERELALDLLVIGFGNGFKFCPPELPEEVLCWPEEPVCAEPGVLQERGFIFQFCHDVLKTVCCVTSVWCFAVETNYEPVVSTLPSEPGGDEIALTLSLNPWRALVSPSYIMQNTEDMKMELKYVCTGILCNAGHVAFESNFISAYSPEASGVYSQLSLAFGLEAKNRKTGTWNPKSFLCSVVQFEKGNFSLSAETEEKFFPEKNEHLLQWAQKQYGAVTSFTELKISRNIYIKVGEDQVFPPLCNIKKNFLSLNYLAGYLQPKPAEGCLVSNLVQEREVHIIELSTPNSNPNSALQVDIIVDIKPSQPGARLVRDVVLILKCRKSVNWVIKSHDVQGKLEVITSNSVGFGKETERSMTMSKSVIPDIPSSHESLIKWAYEHNYSPVTSYTKAPVANRFHLQLEDTEEMNDEEDHSLPPELTELLGVNPLPAPKNPALSDGPTFPFHINRGRHDTVGEEIFPARHSVDTLINHDFGHSLSKHKEPEEVQGSADVALSIKCDDKVMTVAVEKDSLQASGYTRTELSLLDHSCRARMNGTHFVLESALNKCGTRTAYILNKIVYFNSIVIQLSAAAEGSGFDDDDMESGDNGFPGDADEGDVAFSSWPEIAFNCTLHQPEEDRGIFWPPEPHITNVTFNMELFKTDLFLTPSQGLFSVAENGPIYVEVSVTKADRSLGFAIQTCFVSPFSNPDRMSDYTIIENICPKDESVKFYSIEKLNFPIPHAQKDKKRFSFVFKPMFNISLLFLHCELTLCTNKDKDTQGLPKCVPPDEACTSLNVDMILAMMHNKKTFTKPLVITHEGKQEAVLYGLDTLTVVGIAFAAFVIGALLTGALWFIYSRTAAFQGAWALATGQQHTGHGDVPEPLLREETASSLHRNPLDAGSASGLQPVTEAVTLQQNGSLTNPEHGRKTGLCKPDPWHQGLDNTE</sequence>
<proteinExistence type="predicted"/>
<keyword evidence="5" id="KW-0597">Phosphoprotein</keyword>
<keyword evidence="4" id="KW-0964">Secreted</keyword>
<dbReference type="InterPro" id="IPR055356">
    <property type="entry name" value="ZP-N"/>
</dbReference>
<evidence type="ECO:0000313" key="15">
    <source>
        <dbReference type="EMBL" id="KAJ7410425.1"/>
    </source>
</evidence>
<organism evidence="15 16">
    <name type="scientific">Willisornis vidua</name>
    <name type="common">Xingu scale-backed antbird</name>
    <dbReference type="NCBI Taxonomy" id="1566151"/>
    <lineage>
        <taxon>Eukaryota</taxon>
        <taxon>Metazoa</taxon>
        <taxon>Chordata</taxon>
        <taxon>Craniata</taxon>
        <taxon>Vertebrata</taxon>
        <taxon>Euteleostomi</taxon>
        <taxon>Archelosauria</taxon>
        <taxon>Archosauria</taxon>
        <taxon>Dinosauria</taxon>
        <taxon>Saurischia</taxon>
        <taxon>Theropoda</taxon>
        <taxon>Coelurosauria</taxon>
        <taxon>Aves</taxon>
        <taxon>Neognathae</taxon>
        <taxon>Neoaves</taxon>
        <taxon>Telluraves</taxon>
        <taxon>Australaves</taxon>
        <taxon>Passeriformes</taxon>
        <taxon>Thamnophilidae</taxon>
        <taxon>Willisornis</taxon>
    </lineage>
</organism>
<dbReference type="InterPro" id="IPR042235">
    <property type="entry name" value="ZP-C_dom"/>
</dbReference>
<dbReference type="InterPro" id="IPR017977">
    <property type="entry name" value="ZP_dom_CS"/>
</dbReference>
<evidence type="ECO:0000256" key="11">
    <source>
        <dbReference type="ARBA" id="ARBA00023180"/>
    </source>
</evidence>
<keyword evidence="3" id="KW-1003">Cell membrane</keyword>